<evidence type="ECO:0000256" key="7">
    <source>
        <dbReference type="ARBA" id="ARBA00022833"/>
    </source>
</evidence>
<keyword evidence="2 13" id="KW-0963">Cytoplasm</keyword>
<dbReference type="GO" id="GO:0004829">
    <property type="term" value="F:threonine-tRNA ligase activity"/>
    <property type="evidence" value="ECO:0007669"/>
    <property type="project" value="UniProtKB-UniRule"/>
</dbReference>
<feature type="domain" description="Aminoacyl-transfer RNA synthetases class-II family profile" evidence="14">
    <location>
        <begin position="198"/>
        <end position="530"/>
    </location>
</feature>
<dbReference type="InterPro" id="IPR006195">
    <property type="entry name" value="aa-tRNA-synth_II"/>
</dbReference>
<evidence type="ECO:0000313" key="16">
    <source>
        <dbReference type="Proteomes" id="UP000642829"/>
    </source>
</evidence>
<dbReference type="PANTHER" id="PTHR11451">
    <property type="entry name" value="THREONINE-TRNA LIGASE"/>
    <property type="match status" value="1"/>
</dbReference>
<dbReference type="EC" id="6.1.1.3" evidence="13"/>
<evidence type="ECO:0000256" key="5">
    <source>
        <dbReference type="ARBA" id="ARBA00022723"/>
    </source>
</evidence>
<reference evidence="15" key="1">
    <citation type="journal article" date="2014" name="Int. J. Syst. Evol. Microbiol.">
        <title>Complete genome sequence of Corynebacterium casei LMG S-19264T (=DSM 44701T), isolated from a smear-ripened cheese.</title>
        <authorList>
            <consortium name="US DOE Joint Genome Institute (JGI-PGF)"/>
            <person name="Walter F."/>
            <person name="Albersmeier A."/>
            <person name="Kalinowski J."/>
            <person name="Ruckert C."/>
        </authorList>
    </citation>
    <scope>NUCLEOTIDE SEQUENCE</scope>
    <source>
        <strain evidence="15">KCTC 12870</strain>
    </source>
</reference>
<evidence type="ECO:0000256" key="2">
    <source>
        <dbReference type="ARBA" id="ARBA00022490"/>
    </source>
</evidence>
<keyword evidence="9 13" id="KW-0694">RNA-binding</keyword>
<comment type="subunit">
    <text evidence="13">Homodimer.</text>
</comment>
<dbReference type="PROSITE" id="PS50862">
    <property type="entry name" value="AA_TRNA_LIGASE_II"/>
    <property type="match status" value="1"/>
</dbReference>
<keyword evidence="5 13" id="KW-0479">Metal-binding</keyword>
<feature type="binding site" evidence="13">
    <location>
        <position position="327"/>
    </location>
    <ligand>
        <name>Zn(2+)</name>
        <dbReference type="ChEBI" id="CHEBI:29105"/>
        <note>catalytic</note>
    </ligand>
</feature>
<evidence type="ECO:0000259" key="14">
    <source>
        <dbReference type="PROSITE" id="PS50862"/>
    </source>
</evidence>
<dbReference type="InterPro" id="IPR002314">
    <property type="entry name" value="aa-tRNA-synt_IIb"/>
</dbReference>
<comment type="caution">
    <text evidence="13">Lacks conserved residue(s) required for the propagation of feature annotation.</text>
</comment>
<evidence type="ECO:0000256" key="10">
    <source>
        <dbReference type="ARBA" id="ARBA00022917"/>
    </source>
</evidence>
<comment type="subcellular location">
    <subcellularLocation>
        <location evidence="13">Cytoplasm</location>
    </subcellularLocation>
</comment>
<evidence type="ECO:0000256" key="1">
    <source>
        <dbReference type="ARBA" id="ARBA00008226"/>
    </source>
</evidence>
<evidence type="ECO:0000256" key="4">
    <source>
        <dbReference type="ARBA" id="ARBA00022598"/>
    </source>
</evidence>
<dbReference type="GO" id="GO:0000049">
    <property type="term" value="F:tRNA binding"/>
    <property type="evidence" value="ECO:0007669"/>
    <property type="project" value="UniProtKB-KW"/>
</dbReference>
<dbReference type="CDD" id="cd00771">
    <property type="entry name" value="ThrRS_core"/>
    <property type="match status" value="1"/>
</dbReference>
<dbReference type="InterPro" id="IPR047246">
    <property type="entry name" value="ThrRS_anticodon"/>
</dbReference>
<sequence>MKAQMTPLEELRHSASHVLATAVLRLFPEAKLDIGPPTDNGFYYDLDLDQKLSAEDLEKIEAEMKSVIKENQRFERQEVTRDEAVEIIKGCGQERYKLGRLADIPEGDAISFYRNGEFIDLCAGSHVNYTKKIKAFKLLSIAGAYHRGNEKNKQLQRIYGTAFPNKEELEQYLDALEQAKARDHRKIGRDLKLFVIDEDVGQGLILWTPKGSIIRQELQTFIGDELRKQGYDQVFTPHIGKLALYKTSGHFPYYKESQFPAIAEPDALERIAHEGCSCAELTARLEAVSPHFAEEINRRTGRETIGIERTMDPTKLLDGFMLKPMNCPHHIKIFASQQHSYRDLPLRLAEFGTVYRWEQSGELNGMTRVRGFTQDDAHIFCTEDQVSDEVMGCLSLVKTVLTTLGMHDYRVRVGLRDPDSSKFTGDAEKWDKAEDACRRAASTLGVPFTEEPGEAAFYGPKIDFVVKDVIGREWQLGTVQIDYVLPVRFDLSYIGADNQPHHPVMIHRAPFGSMERFCGVLIEHFAGNFPLWLSPEQVRVLPISDKTADYANDLLAKLKDAGIRASIDRHDEKFGAKIRRAEMDHVPVMLVCGEKEAEAGNVSIRSRIGKGIEGTVSVDEAIATLKSKIAAKALAEGNSL</sequence>
<evidence type="ECO:0000256" key="8">
    <source>
        <dbReference type="ARBA" id="ARBA00022840"/>
    </source>
</evidence>
<dbReference type="Pfam" id="PF03129">
    <property type="entry name" value="HGTP_anticodon"/>
    <property type="match status" value="1"/>
</dbReference>
<reference evidence="15" key="2">
    <citation type="submission" date="2020-09" db="EMBL/GenBank/DDBJ databases">
        <authorList>
            <person name="Sun Q."/>
            <person name="Kim S."/>
        </authorList>
    </citation>
    <scope>NUCLEOTIDE SEQUENCE</scope>
    <source>
        <strain evidence="15">KCTC 12870</strain>
    </source>
</reference>
<keyword evidence="4 13" id="KW-0436">Ligase</keyword>
<dbReference type="RefSeq" id="WP_189516800.1">
    <property type="nucleotide sequence ID" value="NZ_BMXG01000025.1"/>
</dbReference>
<protein>
    <recommendedName>
        <fullName evidence="13">Threonine--tRNA ligase</fullName>
        <ecNumber evidence="13">6.1.1.3</ecNumber>
    </recommendedName>
    <alternativeName>
        <fullName evidence="13">Threonyl-tRNA synthetase</fullName>
        <shortName evidence="13">ThrRS</shortName>
    </alternativeName>
</protein>
<dbReference type="GO" id="GO:0005524">
    <property type="term" value="F:ATP binding"/>
    <property type="evidence" value="ECO:0007669"/>
    <property type="project" value="UniProtKB-UniRule"/>
</dbReference>
<dbReference type="InterPro" id="IPR018163">
    <property type="entry name" value="Thr/Ala-tRNA-synth_IIc_edit"/>
</dbReference>
<feature type="binding site" evidence="13">
    <location>
        <position position="507"/>
    </location>
    <ligand>
        <name>Zn(2+)</name>
        <dbReference type="ChEBI" id="CHEBI:29105"/>
        <note>catalytic</note>
    </ligand>
</feature>
<dbReference type="HAMAP" id="MF_00184">
    <property type="entry name" value="Thr_tRNA_synth"/>
    <property type="match status" value="1"/>
</dbReference>
<dbReference type="PANTHER" id="PTHR11451:SF44">
    <property type="entry name" value="THREONINE--TRNA LIGASE, CHLOROPLASTIC_MITOCHONDRIAL 2"/>
    <property type="match status" value="1"/>
</dbReference>
<evidence type="ECO:0000256" key="11">
    <source>
        <dbReference type="ARBA" id="ARBA00023146"/>
    </source>
</evidence>
<dbReference type="InterPro" id="IPR036621">
    <property type="entry name" value="Anticodon-bd_dom_sf"/>
</dbReference>
<keyword evidence="3 13" id="KW-0820">tRNA-binding</keyword>
<dbReference type="Gene3D" id="3.30.930.10">
    <property type="entry name" value="Bira Bifunctional Protein, Domain 2"/>
    <property type="match status" value="1"/>
</dbReference>
<keyword evidence="6 13" id="KW-0547">Nucleotide-binding</keyword>
<dbReference type="GO" id="GO:0006435">
    <property type="term" value="P:threonyl-tRNA aminoacylation"/>
    <property type="evidence" value="ECO:0007669"/>
    <property type="project" value="UniProtKB-UniRule"/>
</dbReference>
<dbReference type="NCBIfam" id="TIGR00418">
    <property type="entry name" value="thrS"/>
    <property type="match status" value="1"/>
</dbReference>
<evidence type="ECO:0000313" key="15">
    <source>
        <dbReference type="EMBL" id="GHC11128.1"/>
    </source>
</evidence>
<evidence type="ECO:0000256" key="13">
    <source>
        <dbReference type="HAMAP-Rule" id="MF_00184"/>
    </source>
</evidence>
<dbReference type="SUPFAM" id="SSF52954">
    <property type="entry name" value="Class II aaRS ABD-related"/>
    <property type="match status" value="1"/>
</dbReference>
<dbReference type="Gene3D" id="3.30.980.10">
    <property type="entry name" value="Threonyl-trna Synthetase, Chain A, domain 2"/>
    <property type="match status" value="1"/>
</dbReference>
<gene>
    <name evidence="13 15" type="primary">thrS</name>
    <name evidence="15" type="ORF">GCM10007047_30530</name>
</gene>
<organism evidence="15 16">
    <name type="scientific">Cerasicoccus arenae</name>
    <dbReference type="NCBI Taxonomy" id="424488"/>
    <lineage>
        <taxon>Bacteria</taxon>
        <taxon>Pseudomonadati</taxon>
        <taxon>Verrucomicrobiota</taxon>
        <taxon>Opitutia</taxon>
        <taxon>Puniceicoccales</taxon>
        <taxon>Cerasicoccaceae</taxon>
        <taxon>Cerasicoccus</taxon>
    </lineage>
</organism>
<dbReference type="InterPro" id="IPR033728">
    <property type="entry name" value="ThrRS_core"/>
</dbReference>
<comment type="similarity">
    <text evidence="1 13">Belongs to the class-II aminoacyl-tRNA synthetase family.</text>
</comment>
<dbReference type="InterPro" id="IPR002320">
    <property type="entry name" value="Thr-tRNA-ligase_IIa"/>
</dbReference>
<dbReference type="SUPFAM" id="SSF55186">
    <property type="entry name" value="ThrRS/AlaRS common domain"/>
    <property type="match status" value="1"/>
</dbReference>
<dbReference type="SMART" id="SM00863">
    <property type="entry name" value="tRNA_SAD"/>
    <property type="match status" value="1"/>
</dbReference>
<dbReference type="Proteomes" id="UP000642829">
    <property type="component" value="Unassembled WGS sequence"/>
</dbReference>
<accession>A0A8J3GEQ6</accession>
<keyword evidence="7 13" id="KW-0862">Zinc</keyword>
<dbReference type="InterPro" id="IPR004154">
    <property type="entry name" value="Anticodon-bd"/>
</dbReference>
<comment type="cofactor">
    <cofactor evidence="13">
        <name>Zn(2+)</name>
        <dbReference type="ChEBI" id="CHEBI:29105"/>
    </cofactor>
    <text evidence="13">Binds 1 zinc ion per subunit.</text>
</comment>
<feature type="binding site" evidence="13">
    <location>
        <position position="378"/>
    </location>
    <ligand>
        <name>Zn(2+)</name>
        <dbReference type="ChEBI" id="CHEBI:29105"/>
        <note>catalytic</note>
    </ligand>
</feature>
<comment type="catalytic activity">
    <reaction evidence="12 13">
        <text>tRNA(Thr) + L-threonine + ATP = L-threonyl-tRNA(Thr) + AMP + diphosphate + H(+)</text>
        <dbReference type="Rhea" id="RHEA:24624"/>
        <dbReference type="Rhea" id="RHEA-COMP:9670"/>
        <dbReference type="Rhea" id="RHEA-COMP:9704"/>
        <dbReference type="ChEBI" id="CHEBI:15378"/>
        <dbReference type="ChEBI" id="CHEBI:30616"/>
        <dbReference type="ChEBI" id="CHEBI:33019"/>
        <dbReference type="ChEBI" id="CHEBI:57926"/>
        <dbReference type="ChEBI" id="CHEBI:78442"/>
        <dbReference type="ChEBI" id="CHEBI:78534"/>
        <dbReference type="ChEBI" id="CHEBI:456215"/>
        <dbReference type="EC" id="6.1.1.3"/>
    </reaction>
</comment>
<dbReference type="FunFam" id="3.40.50.800:FF:000001">
    <property type="entry name" value="Threonine--tRNA ligase"/>
    <property type="match status" value="1"/>
</dbReference>
<evidence type="ECO:0000256" key="12">
    <source>
        <dbReference type="ARBA" id="ARBA00049515"/>
    </source>
</evidence>
<evidence type="ECO:0000256" key="6">
    <source>
        <dbReference type="ARBA" id="ARBA00022741"/>
    </source>
</evidence>
<proteinExistence type="inferred from homology"/>
<dbReference type="GO" id="GO:0005737">
    <property type="term" value="C:cytoplasm"/>
    <property type="evidence" value="ECO:0007669"/>
    <property type="project" value="UniProtKB-SubCell"/>
</dbReference>
<keyword evidence="8 13" id="KW-0067">ATP-binding</keyword>
<keyword evidence="11 13" id="KW-0030">Aminoacyl-tRNA synthetase</keyword>
<dbReference type="Gene3D" id="3.30.54.20">
    <property type="match status" value="1"/>
</dbReference>
<dbReference type="SUPFAM" id="SSF55681">
    <property type="entry name" value="Class II aaRS and biotin synthetases"/>
    <property type="match status" value="1"/>
</dbReference>
<dbReference type="Pfam" id="PF00587">
    <property type="entry name" value="tRNA-synt_2b"/>
    <property type="match status" value="1"/>
</dbReference>
<dbReference type="InterPro" id="IPR012947">
    <property type="entry name" value="tRNA_SAD"/>
</dbReference>
<dbReference type="EMBL" id="BMXG01000025">
    <property type="protein sequence ID" value="GHC11128.1"/>
    <property type="molecule type" value="Genomic_DNA"/>
</dbReference>
<dbReference type="PRINTS" id="PR01047">
    <property type="entry name" value="TRNASYNTHTHR"/>
</dbReference>
<dbReference type="GO" id="GO:0046872">
    <property type="term" value="F:metal ion binding"/>
    <property type="evidence" value="ECO:0007669"/>
    <property type="project" value="UniProtKB-KW"/>
</dbReference>
<keyword evidence="16" id="KW-1185">Reference proteome</keyword>
<dbReference type="Gene3D" id="3.40.50.800">
    <property type="entry name" value="Anticodon-binding domain"/>
    <property type="match status" value="1"/>
</dbReference>
<evidence type="ECO:0000256" key="9">
    <source>
        <dbReference type="ARBA" id="ARBA00022884"/>
    </source>
</evidence>
<evidence type="ECO:0000256" key="3">
    <source>
        <dbReference type="ARBA" id="ARBA00022555"/>
    </source>
</evidence>
<comment type="caution">
    <text evidence="15">The sequence shown here is derived from an EMBL/GenBank/DDBJ whole genome shotgun (WGS) entry which is preliminary data.</text>
</comment>
<dbReference type="FunFam" id="3.30.980.10:FF:000005">
    <property type="entry name" value="Threonyl-tRNA synthetase, mitochondrial"/>
    <property type="match status" value="1"/>
</dbReference>
<dbReference type="CDD" id="cd00860">
    <property type="entry name" value="ThrRS_anticodon"/>
    <property type="match status" value="1"/>
</dbReference>
<name>A0A8J3GEQ6_9BACT</name>
<keyword evidence="10 13" id="KW-0648">Protein biosynthesis</keyword>
<dbReference type="InterPro" id="IPR045864">
    <property type="entry name" value="aa-tRNA-synth_II/BPL/LPL"/>
</dbReference>
<dbReference type="AlphaFoldDB" id="A0A8J3GEQ6"/>
<dbReference type="Pfam" id="PF07973">
    <property type="entry name" value="tRNA_SAD"/>
    <property type="match status" value="1"/>
</dbReference>